<keyword evidence="3" id="KW-1185">Reference proteome</keyword>
<protein>
    <submittedName>
        <fullName evidence="2">DUF4231 domain-containing protein</fullName>
    </submittedName>
</protein>
<proteinExistence type="predicted"/>
<dbReference type="EMBL" id="POTX01000025">
    <property type="protein sequence ID" value="PZF99327.1"/>
    <property type="molecule type" value="Genomic_DNA"/>
</dbReference>
<dbReference type="AlphaFoldDB" id="A0A2W2DHP3"/>
<gene>
    <name evidence="2" type="ORF">C1I93_06135</name>
</gene>
<dbReference type="Proteomes" id="UP000248627">
    <property type="component" value="Unassembled WGS sequence"/>
</dbReference>
<evidence type="ECO:0000313" key="3">
    <source>
        <dbReference type="Proteomes" id="UP000248627"/>
    </source>
</evidence>
<evidence type="ECO:0000313" key="2">
    <source>
        <dbReference type="EMBL" id="PZF99327.1"/>
    </source>
</evidence>
<feature type="transmembrane region" description="Helical" evidence="1">
    <location>
        <begin position="32"/>
        <end position="52"/>
    </location>
</feature>
<dbReference type="NCBIfam" id="NF033634">
    <property type="entry name" value="SLATT_1"/>
    <property type="match status" value="1"/>
</dbReference>
<dbReference type="InterPro" id="IPR025325">
    <property type="entry name" value="DUF4231"/>
</dbReference>
<dbReference type="Pfam" id="PF14015">
    <property type="entry name" value="DUF4231"/>
    <property type="match status" value="1"/>
</dbReference>
<comment type="caution">
    <text evidence="2">The sequence shown here is derived from an EMBL/GenBank/DDBJ whole genome shotgun (WGS) entry which is preliminary data.</text>
</comment>
<keyword evidence="1" id="KW-0812">Transmembrane</keyword>
<organism evidence="2 3">
    <name type="scientific">Micromonospora endophytica</name>
    <dbReference type="NCBI Taxonomy" id="515350"/>
    <lineage>
        <taxon>Bacteria</taxon>
        <taxon>Bacillati</taxon>
        <taxon>Actinomycetota</taxon>
        <taxon>Actinomycetes</taxon>
        <taxon>Micromonosporales</taxon>
        <taxon>Micromonosporaceae</taxon>
        <taxon>Micromonospora</taxon>
    </lineage>
</organism>
<feature type="transmembrane region" description="Helical" evidence="1">
    <location>
        <begin position="58"/>
        <end position="76"/>
    </location>
</feature>
<evidence type="ECO:0000256" key="1">
    <source>
        <dbReference type="SAM" id="Phobius"/>
    </source>
</evidence>
<keyword evidence="1" id="KW-0472">Membrane</keyword>
<name>A0A2W2DHP3_9ACTN</name>
<reference evidence="2 3" key="1">
    <citation type="submission" date="2018-01" db="EMBL/GenBank/DDBJ databases">
        <title>Draft genome sequence of Jishengella endophytica.</title>
        <authorList>
            <person name="Sahin N."/>
            <person name="Ay H."/>
            <person name="Saygin H."/>
        </authorList>
    </citation>
    <scope>NUCLEOTIDE SEQUENCE [LARGE SCALE GENOMIC DNA]</scope>
    <source>
        <strain evidence="2 3">DSM 45430</strain>
    </source>
</reference>
<sequence>MAAYRRLAETNVSSLRKQYDWRAKWHRRHFRFTGILVIVVSAALPLLAGFRYPGKDVVIALAGVVIATATALRTFYQWDQMWSLLRRTHFELIRAFSQWELEFGRAESVDDPQRREELGYEATRALLEKVETIRSGESEKFFGALSFPEGGVGGRMLRVPPQPGG</sequence>
<keyword evidence="1" id="KW-1133">Transmembrane helix</keyword>
<accession>A0A2W2DHP3</accession>